<dbReference type="PANTHER" id="PTHR46853">
    <property type="entry name" value="METHYLOSOME PROTEIN 50"/>
    <property type="match status" value="1"/>
</dbReference>
<evidence type="ECO:0000313" key="5">
    <source>
        <dbReference type="Proteomes" id="UP000838756"/>
    </source>
</evidence>
<evidence type="ECO:0000256" key="2">
    <source>
        <dbReference type="ARBA" id="ARBA00022490"/>
    </source>
</evidence>
<feature type="repeat" description="WD" evidence="3">
    <location>
        <begin position="123"/>
        <end position="157"/>
    </location>
</feature>
<evidence type="ECO:0000256" key="3">
    <source>
        <dbReference type="PROSITE-ProRule" id="PRU00221"/>
    </source>
</evidence>
<feature type="repeat" description="WD" evidence="3">
    <location>
        <begin position="166"/>
        <end position="199"/>
    </location>
</feature>
<dbReference type="EMBL" id="CAKXAJ010026152">
    <property type="protein sequence ID" value="CAH2259102.1"/>
    <property type="molecule type" value="Genomic_DNA"/>
</dbReference>
<dbReference type="Proteomes" id="UP000838756">
    <property type="component" value="Unassembled WGS sequence"/>
</dbReference>
<comment type="caution">
    <text evidence="4">The sequence shown here is derived from an EMBL/GenBank/DDBJ whole genome shotgun (WGS) entry which is preliminary data.</text>
</comment>
<name>A0A8S4S789_9NEOP</name>
<evidence type="ECO:0000256" key="1">
    <source>
        <dbReference type="ARBA" id="ARBA00004496"/>
    </source>
</evidence>
<comment type="subcellular location">
    <subcellularLocation>
        <location evidence="1">Cytoplasm</location>
    </subcellularLocation>
</comment>
<dbReference type="GO" id="GO:0007309">
    <property type="term" value="P:oocyte axis specification"/>
    <property type="evidence" value="ECO:0007669"/>
    <property type="project" value="TreeGrafter"/>
</dbReference>
<keyword evidence="5" id="KW-1185">Reference proteome</keyword>
<sequence>MDNSNKIVPPHLNAEVYRTDTSGTSTQPYLDYIRINTDGTSLIGCSELTGRYWNGGASICSKWSDNKTRRPPKKDIYLTSGSADGCFIERSNKVLLGDDSGALSIWTCNADDAWDQWNEDMSVAEHDGGVMAMDCLTPGNEYVTVGADGNIKVWDISDLICARNYIAAHSKSIYGVSVRPQSGSSFATGSLDYYASLWDGNVEKPVLDLTRNDCGIRCLQWLDEYHLFFGDEAGALSLIDIRNPENVTKLTEFPAAIHKICVQPECDRVSVCCDNKILSVFEFHDDCKLNLIYENSNLHSNYIRGMAWDVDDKNVLHTVGWDGETKIHKIIT</sequence>
<dbReference type="InterPro" id="IPR015943">
    <property type="entry name" value="WD40/YVTN_repeat-like_dom_sf"/>
</dbReference>
<accession>A0A8S4S789</accession>
<keyword evidence="3" id="KW-0853">WD repeat</keyword>
<dbReference type="InterPro" id="IPR036322">
    <property type="entry name" value="WD40_repeat_dom_sf"/>
</dbReference>
<reference evidence="4" key="1">
    <citation type="submission" date="2022-03" db="EMBL/GenBank/DDBJ databases">
        <authorList>
            <person name="Lindestad O."/>
        </authorList>
    </citation>
    <scope>NUCLEOTIDE SEQUENCE</scope>
</reference>
<dbReference type="Gene3D" id="2.130.10.10">
    <property type="entry name" value="YVTN repeat-like/Quinoprotein amine dehydrogenase"/>
    <property type="match status" value="1"/>
</dbReference>
<evidence type="ECO:0000313" key="4">
    <source>
        <dbReference type="EMBL" id="CAH2259102.1"/>
    </source>
</evidence>
<dbReference type="OrthoDB" id="10260946at2759"/>
<organism evidence="4 5">
    <name type="scientific">Pararge aegeria aegeria</name>
    <dbReference type="NCBI Taxonomy" id="348720"/>
    <lineage>
        <taxon>Eukaryota</taxon>
        <taxon>Metazoa</taxon>
        <taxon>Ecdysozoa</taxon>
        <taxon>Arthropoda</taxon>
        <taxon>Hexapoda</taxon>
        <taxon>Insecta</taxon>
        <taxon>Pterygota</taxon>
        <taxon>Neoptera</taxon>
        <taxon>Endopterygota</taxon>
        <taxon>Lepidoptera</taxon>
        <taxon>Glossata</taxon>
        <taxon>Ditrysia</taxon>
        <taxon>Papilionoidea</taxon>
        <taxon>Nymphalidae</taxon>
        <taxon>Satyrinae</taxon>
        <taxon>Satyrini</taxon>
        <taxon>Parargina</taxon>
        <taxon>Pararge</taxon>
    </lineage>
</organism>
<dbReference type="InterPro" id="IPR052139">
    <property type="entry name" value="Methylosome_Comp_WDR77"/>
</dbReference>
<dbReference type="SUPFAM" id="SSF50978">
    <property type="entry name" value="WD40 repeat-like"/>
    <property type="match status" value="1"/>
</dbReference>
<dbReference type="PROSITE" id="PS50294">
    <property type="entry name" value="WD_REPEATS_REGION"/>
    <property type="match status" value="1"/>
</dbReference>
<dbReference type="Pfam" id="PF00400">
    <property type="entry name" value="WD40"/>
    <property type="match status" value="2"/>
</dbReference>
<dbReference type="SMART" id="SM00320">
    <property type="entry name" value="WD40"/>
    <property type="match status" value="5"/>
</dbReference>
<dbReference type="PANTHER" id="PTHR46853:SF1">
    <property type="entry name" value="METHYLOSOME PROTEIN 50"/>
    <property type="match status" value="1"/>
</dbReference>
<protein>
    <submittedName>
        <fullName evidence="4">Jg9964 protein</fullName>
    </submittedName>
</protein>
<dbReference type="AlphaFoldDB" id="A0A8S4S789"/>
<proteinExistence type="predicted"/>
<keyword evidence="2" id="KW-0963">Cytoplasm</keyword>
<gene>
    <name evidence="4" type="primary">jg9964</name>
    <name evidence="4" type="ORF">PAEG_LOCUS23496</name>
</gene>
<dbReference type="PROSITE" id="PS50082">
    <property type="entry name" value="WD_REPEATS_2"/>
    <property type="match status" value="2"/>
</dbReference>
<dbReference type="GO" id="GO:0034709">
    <property type="term" value="C:methylosome"/>
    <property type="evidence" value="ECO:0007669"/>
    <property type="project" value="TreeGrafter"/>
</dbReference>
<dbReference type="InterPro" id="IPR001680">
    <property type="entry name" value="WD40_rpt"/>
</dbReference>